<accession>A0A3S3MHK9</accession>
<keyword evidence="7" id="KW-1185">Reference proteome</keyword>
<dbReference type="GO" id="GO:0030154">
    <property type="term" value="P:cell differentiation"/>
    <property type="evidence" value="ECO:0007669"/>
    <property type="project" value="UniProtKB-KW"/>
</dbReference>
<evidence type="ECO:0000256" key="1">
    <source>
        <dbReference type="ARBA" id="ARBA00008956"/>
    </source>
</evidence>
<evidence type="ECO:0000256" key="2">
    <source>
        <dbReference type="ARBA" id="ARBA00022782"/>
    </source>
</evidence>
<comment type="caution">
    <text evidence="6">The sequence shown here is derived from an EMBL/GenBank/DDBJ whole genome shotgun (WGS) entry which is preliminary data.</text>
</comment>
<dbReference type="EMBL" id="QPKB01000001">
    <property type="protein sequence ID" value="RWR73869.1"/>
    <property type="molecule type" value="Genomic_DNA"/>
</dbReference>
<dbReference type="STRING" id="337451.A0A3S3MHK9"/>
<evidence type="ECO:0000313" key="6">
    <source>
        <dbReference type="EMBL" id="RWR73869.1"/>
    </source>
</evidence>
<feature type="region of interest" description="Disordered" evidence="5">
    <location>
        <begin position="397"/>
        <end position="419"/>
    </location>
</feature>
<feature type="compositionally biased region" description="Basic residues" evidence="5">
    <location>
        <begin position="409"/>
        <end position="419"/>
    </location>
</feature>
<dbReference type="Proteomes" id="UP000283530">
    <property type="component" value="Unassembled WGS sequence"/>
</dbReference>
<dbReference type="InterPro" id="IPR012474">
    <property type="entry name" value="Frigida"/>
</dbReference>
<evidence type="ECO:0000256" key="3">
    <source>
        <dbReference type="ARBA" id="ARBA00023089"/>
    </source>
</evidence>
<keyword evidence="3 4" id="KW-0287">Flowering</keyword>
<sequence>MVSLSLESISKQIEDISWRKENLRKSFEQLQPHSSALSLSLQWQEIEHYFDSIKKSIDGSFRDLQSKAHKQQQQQQQQQTKSTPQSQSQIDESIPHLESKHQKDESFSDLESKEARQKVFKLGLFRFQPQTIPENRPLEKRQRPEPGSDGLRYLITKSSSSLSTMYDKVAEKLRSSANPAKMAFDVIEGLEFCFYEGQWLVLEVLMKMASEMEITVAEVERKRALELVGRWKKIMRDINLLCTVLPEAFLKLVRAFELISDVGVDGLFLAFSRFENKERIRLFREFGLEEKAPDFIQQLIGENKHMVALEFVFAFKLGDKFPPSALLEEYLKEAKQQAQEMRRSGNGNPLEAYSATMTELTAMDLVMRYIKENNIKAESLQKSVVESISKLQKQAQKELIAAKGAPKPQNRKKLKKRQP</sequence>
<feature type="compositionally biased region" description="Basic and acidic residues" evidence="5">
    <location>
        <begin position="93"/>
        <end position="109"/>
    </location>
</feature>
<dbReference type="PANTHER" id="PTHR31791">
    <property type="entry name" value="FRIGIDA-LIKE PROTEIN 3-RELATED"/>
    <property type="match status" value="1"/>
</dbReference>
<organism evidence="6 7">
    <name type="scientific">Cinnamomum micranthum f. kanehirae</name>
    <dbReference type="NCBI Taxonomy" id="337451"/>
    <lineage>
        <taxon>Eukaryota</taxon>
        <taxon>Viridiplantae</taxon>
        <taxon>Streptophyta</taxon>
        <taxon>Embryophyta</taxon>
        <taxon>Tracheophyta</taxon>
        <taxon>Spermatophyta</taxon>
        <taxon>Magnoliopsida</taxon>
        <taxon>Magnoliidae</taxon>
        <taxon>Laurales</taxon>
        <taxon>Lauraceae</taxon>
        <taxon>Cinnamomum</taxon>
    </lineage>
</organism>
<feature type="compositionally biased region" description="Low complexity" evidence="5">
    <location>
        <begin position="71"/>
        <end position="89"/>
    </location>
</feature>
<evidence type="ECO:0000256" key="5">
    <source>
        <dbReference type="SAM" id="MobiDB-lite"/>
    </source>
</evidence>
<name>A0A3S3MHK9_9MAGN</name>
<reference evidence="6 7" key="1">
    <citation type="journal article" date="2019" name="Nat. Plants">
        <title>Stout camphor tree genome fills gaps in understanding of flowering plant genome evolution.</title>
        <authorList>
            <person name="Chaw S.M."/>
            <person name="Liu Y.C."/>
            <person name="Wu Y.W."/>
            <person name="Wang H.Y."/>
            <person name="Lin C.I."/>
            <person name="Wu C.S."/>
            <person name="Ke H.M."/>
            <person name="Chang L.Y."/>
            <person name="Hsu C.Y."/>
            <person name="Yang H.T."/>
            <person name="Sudianto E."/>
            <person name="Hsu M.H."/>
            <person name="Wu K.P."/>
            <person name="Wang L.N."/>
            <person name="Leebens-Mack J.H."/>
            <person name="Tsai I.J."/>
        </authorList>
    </citation>
    <scope>NUCLEOTIDE SEQUENCE [LARGE SCALE GENOMIC DNA]</scope>
    <source>
        <strain evidence="7">cv. Chaw 1501</strain>
        <tissue evidence="6">Young leaves</tissue>
    </source>
</reference>
<proteinExistence type="inferred from homology"/>
<dbReference type="OrthoDB" id="1166041at2759"/>
<dbReference type="GO" id="GO:0009908">
    <property type="term" value="P:flower development"/>
    <property type="evidence" value="ECO:0007669"/>
    <property type="project" value="UniProtKB-KW"/>
</dbReference>
<dbReference type="AlphaFoldDB" id="A0A3S3MHK9"/>
<evidence type="ECO:0000256" key="4">
    <source>
        <dbReference type="RuleBase" id="RU364012"/>
    </source>
</evidence>
<dbReference type="PANTHER" id="PTHR31791:SF47">
    <property type="entry name" value="INACTIVE FRIGIDA-LIKE PROTEIN 2"/>
    <property type="match status" value="1"/>
</dbReference>
<keyword evidence="4" id="KW-0217">Developmental protein</keyword>
<gene>
    <name evidence="6" type="ORF">CKAN_00217600</name>
</gene>
<evidence type="ECO:0000313" key="7">
    <source>
        <dbReference type="Proteomes" id="UP000283530"/>
    </source>
</evidence>
<protein>
    <recommendedName>
        <fullName evidence="4">FRIGIDA-like protein</fullName>
    </recommendedName>
</protein>
<feature type="region of interest" description="Disordered" evidence="5">
    <location>
        <begin position="64"/>
        <end position="109"/>
    </location>
</feature>
<dbReference type="Pfam" id="PF07899">
    <property type="entry name" value="Frigida"/>
    <property type="match status" value="1"/>
</dbReference>
<comment type="similarity">
    <text evidence="1 4">Belongs to the Frigida family.</text>
</comment>
<keyword evidence="2 4" id="KW-0221">Differentiation</keyword>